<protein>
    <submittedName>
        <fullName evidence="3">Coiled-coil domain-containing protein 137</fullName>
    </submittedName>
</protein>
<name>A0A6P3VNY4_CLUHA</name>
<feature type="compositionally biased region" description="Basic and acidic residues" evidence="1">
    <location>
        <begin position="147"/>
        <end position="162"/>
    </location>
</feature>
<dbReference type="KEGG" id="char:105894970"/>
<keyword evidence="2" id="KW-1185">Reference proteome</keyword>
<dbReference type="AlphaFoldDB" id="A0A6P3VNY4"/>
<feature type="compositionally biased region" description="Basic and acidic residues" evidence="1">
    <location>
        <begin position="22"/>
        <end position="51"/>
    </location>
</feature>
<feature type="region of interest" description="Disordered" evidence="1">
    <location>
        <begin position="173"/>
        <end position="192"/>
    </location>
</feature>
<proteinExistence type="predicted"/>
<feature type="compositionally biased region" description="Basic and acidic residues" evidence="1">
    <location>
        <begin position="1"/>
        <end position="14"/>
    </location>
</feature>
<sequence length="255" mass="29881">MGKTKKPESTQKPEKHQRKKPKQNDKPTPTEHLEQIPYRLREIMKSKERMKIKAKKIKTVKKSPAPAPKPQDGDIPVPQFRRKESESEPAFLKRMARETQHVMFLTKNQVERQPELEQNEQEHMAGKRKSEKKKEHDQVRLQRLHQKKLDQEVQREEKERFEDKVEFGEVAMAPPSLTYKPRKDPNKSKGANRGLLLTSLLGHTPVSVAKPSMARQRIMEEERVRVVEAYRHLKKQKQAQSELRTAGMSKLLNPQ</sequence>
<dbReference type="Proteomes" id="UP000515152">
    <property type="component" value="Chromosome 1"/>
</dbReference>
<dbReference type="GeneID" id="105894970"/>
<accession>A0A6P3VNY4</accession>
<evidence type="ECO:0000313" key="3">
    <source>
        <dbReference type="RefSeq" id="XP_012676986.2"/>
    </source>
</evidence>
<dbReference type="CTD" id="339230"/>
<organism evidence="2 3">
    <name type="scientific">Clupea harengus</name>
    <name type="common">Atlantic herring</name>
    <dbReference type="NCBI Taxonomy" id="7950"/>
    <lineage>
        <taxon>Eukaryota</taxon>
        <taxon>Metazoa</taxon>
        <taxon>Chordata</taxon>
        <taxon>Craniata</taxon>
        <taxon>Vertebrata</taxon>
        <taxon>Euteleostomi</taxon>
        <taxon>Actinopterygii</taxon>
        <taxon>Neopterygii</taxon>
        <taxon>Teleostei</taxon>
        <taxon>Clupei</taxon>
        <taxon>Clupeiformes</taxon>
        <taxon>Clupeoidei</taxon>
        <taxon>Clupeidae</taxon>
        <taxon>Clupea</taxon>
    </lineage>
</organism>
<gene>
    <name evidence="3" type="primary">ccdc137</name>
</gene>
<evidence type="ECO:0000313" key="2">
    <source>
        <dbReference type="Proteomes" id="UP000515152"/>
    </source>
</evidence>
<feature type="compositionally biased region" description="Basic residues" evidence="1">
    <location>
        <begin position="52"/>
        <end position="61"/>
    </location>
</feature>
<dbReference type="RefSeq" id="XP_012676986.2">
    <property type="nucleotide sequence ID" value="XM_012821532.3"/>
</dbReference>
<feature type="region of interest" description="Disordered" evidence="1">
    <location>
        <begin position="1"/>
        <end position="90"/>
    </location>
</feature>
<feature type="region of interest" description="Disordered" evidence="1">
    <location>
        <begin position="235"/>
        <end position="255"/>
    </location>
</feature>
<dbReference type="GO" id="GO:0005634">
    <property type="term" value="C:nucleus"/>
    <property type="evidence" value="ECO:0007669"/>
    <property type="project" value="TreeGrafter"/>
</dbReference>
<feature type="compositionally biased region" description="Basic and acidic residues" evidence="1">
    <location>
        <begin position="109"/>
        <end position="125"/>
    </location>
</feature>
<dbReference type="PANTHER" id="PTHR21838:SF2">
    <property type="entry name" value="COILED-COIL DOMAIN-CONTAINING PROTEIN 137"/>
    <property type="match status" value="1"/>
</dbReference>
<dbReference type="PANTHER" id="PTHR21838">
    <property type="entry name" value="COILED-COIL DOMAIN-CONTAINING PROTEIN 137"/>
    <property type="match status" value="1"/>
</dbReference>
<reference evidence="3" key="1">
    <citation type="submission" date="2025-08" db="UniProtKB">
        <authorList>
            <consortium name="RefSeq"/>
        </authorList>
    </citation>
    <scope>IDENTIFICATION</scope>
</reference>
<dbReference type="InterPro" id="IPR026680">
    <property type="entry name" value="CCDC137"/>
</dbReference>
<dbReference type="OrthoDB" id="5876637at2759"/>
<evidence type="ECO:0000256" key="1">
    <source>
        <dbReference type="SAM" id="MobiDB-lite"/>
    </source>
</evidence>
<feature type="region of interest" description="Disordered" evidence="1">
    <location>
        <begin position="107"/>
        <end position="162"/>
    </location>
</feature>